<name>A0ABR7LWH1_9ACTN</name>
<evidence type="ECO:0000313" key="3">
    <source>
        <dbReference type="Proteomes" id="UP000805614"/>
    </source>
</evidence>
<dbReference type="EMBL" id="JABVEC010000023">
    <property type="protein sequence ID" value="MBC6469095.1"/>
    <property type="molecule type" value="Genomic_DNA"/>
</dbReference>
<keyword evidence="3" id="KW-1185">Reference proteome</keyword>
<proteinExistence type="predicted"/>
<organism evidence="2 3">
    <name type="scientific">Actinomadura alba</name>
    <dbReference type="NCBI Taxonomy" id="406431"/>
    <lineage>
        <taxon>Bacteria</taxon>
        <taxon>Bacillati</taxon>
        <taxon>Actinomycetota</taxon>
        <taxon>Actinomycetes</taxon>
        <taxon>Streptosporangiales</taxon>
        <taxon>Thermomonosporaceae</taxon>
        <taxon>Actinomadura</taxon>
    </lineage>
</organism>
<dbReference type="Proteomes" id="UP000805614">
    <property type="component" value="Unassembled WGS sequence"/>
</dbReference>
<reference evidence="2 3" key="1">
    <citation type="submission" date="2020-06" db="EMBL/GenBank/DDBJ databases">
        <title>Actinomadura xiongansis sp. nov., isolated from soil of Baiyangdian.</title>
        <authorList>
            <person name="Zhang X."/>
        </authorList>
    </citation>
    <scope>NUCLEOTIDE SEQUENCE [LARGE SCALE GENOMIC DNA]</scope>
    <source>
        <strain evidence="2 3">HBUM206468</strain>
    </source>
</reference>
<evidence type="ECO:0000313" key="2">
    <source>
        <dbReference type="EMBL" id="MBC6469095.1"/>
    </source>
</evidence>
<feature type="region of interest" description="Disordered" evidence="1">
    <location>
        <begin position="1"/>
        <end position="25"/>
    </location>
</feature>
<sequence>MGEASSGHFAHLATGGIGEERQALAEAERRMRGEFPGWSFWRARRRDGGQGSWCATRGRQLTCQELYGGLARTLVCETPEQLHEELIIQAKLGERHGPP</sequence>
<protein>
    <submittedName>
        <fullName evidence="2">Uncharacterized protein</fullName>
    </submittedName>
</protein>
<comment type="caution">
    <text evidence="2">The sequence shown here is derived from an EMBL/GenBank/DDBJ whole genome shotgun (WGS) entry which is preliminary data.</text>
</comment>
<evidence type="ECO:0000256" key="1">
    <source>
        <dbReference type="SAM" id="MobiDB-lite"/>
    </source>
</evidence>
<gene>
    <name evidence="2" type="ORF">HKK74_26885</name>
</gene>
<accession>A0ABR7LWH1</accession>
<dbReference type="RefSeq" id="WP_187246132.1">
    <property type="nucleotide sequence ID" value="NZ_BAAAOK010000037.1"/>
</dbReference>